<accession>A0A0F7JFK2</accession>
<dbReference type="PATRIC" id="fig|59201.158.peg.4811"/>
<evidence type="ECO:0000313" key="4">
    <source>
        <dbReference type="EMBL" id="KTZ10738.1"/>
    </source>
</evidence>
<proteinExistence type="predicted"/>
<dbReference type="AlphaFoldDB" id="A0A0F7JFK2"/>
<evidence type="ECO:0000313" key="2">
    <source>
        <dbReference type="EMBL" id="BCH86498.1"/>
    </source>
</evidence>
<dbReference type="Proteomes" id="UP000054461">
    <property type="component" value="Unassembled WGS sequence"/>
</dbReference>
<dbReference type="EMBL" id="CP011428">
    <property type="protein sequence ID" value="AKH10078.1"/>
    <property type="molecule type" value="Genomic_DNA"/>
</dbReference>
<evidence type="ECO:0000313" key="1">
    <source>
        <dbReference type="EMBL" id="AKH10078.1"/>
    </source>
</evidence>
<reference evidence="2" key="3">
    <citation type="submission" date="2020-07" db="EMBL/GenBank/DDBJ databases">
        <title>complete genome sequences of Salmonella enterica subsp. enterica serovar Typhimurium str. L-4126.</title>
        <authorList>
            <person name="Sekizuka T."/>
            <person name="Arai N."/>
            <person name="Akiba M."/>
            <person name="Kuroda M."/>
        </authorList>
    </citation>
    <scope>NUCLEOTIDE SEQUENCE</scope>
    <source>
        <strain evidence="2">L-4126</strain>
    </source>
</reference>
<evidence type="ECO:0000313" key="5">
    <source>
        <dbReference type="Proteomes" id="UP000034636"/>
    </source>
</evidence>
<protein>
    <submittedName>
        <fullName evidence="2">Alkaline phosphatase</fullName>
    </submittedName>
    <submittedName>
        <fullName evidence="3">PglZ domain protein</fullName>
    </submittedName>
    <submittedName>
        <fullName evidence="1">Putative cytoplasmic protein</fullName>
    </submittedName>
</protein>
<dbReference type="Pfam" id="PF08665">
    <property type="entry name" value="PglZ"/>
    <property type="match status" value="1"/>
</dbReference>
<dbReference type="EMBL" id="JYVU01000035">
    <property type="protein sequence ID" value="KTZ10738.1"/>
    <property type="molecule type" value="Genomic_DNA"/>
</dbReference>
<dbReference type="Proteomes" id="UP000034636">
    <property type="component" value="Chromosome"/>
</dbReference>
<gene>
    <name evidence="4" type="ORF">DD95_15415</name>
    <name evidence="1" type="ORF">SE14_04735</name>
    <name evidence="2" type="ORF">SEL4126_39670</name>
    <name evidence="3" type="ORF">STMLT2P22_CBEKMEGD_00640</name>
</gene>
<reference evidence="4 6" key="1">
    <citation type="submission" date="2014-09" db="EMBL/GenBank/DDBJ databases">
        <title>Salmonella Genotype and Phenotype Association.</title>
        <authorList>
            <person name="Chen Y."/>
            <person name="Folster J."/>
            <person name="Ayers S."/>
            <person name="Kabera C."/>
            <person name="Li C."/>
            <person name="Mukherjee S."/>
            <person name="Lam C."/>
            <person name="Zhao S."/>
            <person name="McDermott P."/>
        </authorList>
    </citation>
    <scope>NUCLEOTIDE SEQUENCE [LARGE SCALE GENOMIC DNA]</scope>
    <source>
        <strain evidence="4 6">CVM N32045</strain>
    </source>
</reference>
<name>A0A0F7JFK2_SALTM</name>
<evidence type="ECO:0000313" key="6">
    <source>
        <dbReference type="Proteomes" id="UP000054461"/>
    </source>
</evidence>
<dbReference type="OMA" id="DHGFLYQ"/>
<dbReference type="SUPFAM" id="SSF53649">
    <property type="entry name" value="Alkaline phosphatase-like"/>
    <property type="match status" value="1"/>
</dbReference>
<accession>A0A5K1UFA0</accession>
<organism evidence="1 5">
    <name type="scientific">Salmonella typhimurium</name>
    <dbReference type="NCBI Taxonomy" id="90371"/>
    <lineage>
        <taxon>Bacteria</taxon>
        <taxon>Pseudomonadati</taxon>
        <taxon>Pseudomonadota</taxon>
        <taxon>Gammaproteobacteria</taxon>
        <taxon>Enterobacterales</taxon>
        <taxon>Enterobacteriaceae</taxon>
        <taxon>Salmonella</taxon>
    </lineage>
</organism>
<dbReference type="InterPro" id="IPR017850">
    <property type="entry name" value="Alkaline_phosphatase_core_sf"/>
</dbReference>
<sequence>MTLQNQEFIAGLKAKFAEHRIVFWHDPDKRFLEELDNLELENVTLLDMTDQSQLAVKKRIEIDEPEQQFLLWFPHDAPPKEFDWLLDIRLYSTEFHADFAAITLNTLGIPQLGLREHIQRRKAFFSTKRLSALKGLVTEQENEASLDKKMVAVIAGVKTAKTEEILFSLITQYVNQQKDDDSDLENTLAMLKRHDLEGVLWDILNQEMGYQAEHPTLENLILKLFCTDLSAQADPQKREWLEKNVLATPSGRASALAFMVTWRADRRYKEAYDYCAQQMQDALRPEDQYRLSSPYDLHECETTLSIEQTIIHALVTQLLEESTTLDREAFKKLLSERQSKYWCQTRQEYCAIYDALRQAERLLNLRNRHIDGFHYQDSATFWKAYCEELFRFDQAYRLFNEYALLVHSKGAMILKSLDDYIEALYSNWYLAELSRSWNKVLETENRMQEWRIAGVPRQQNFYNEVVKPQFNNPQIKRVFVIISDALRYEVAEELGNQINTEKRFTAELRSQLGVLPSYTQLGMAALLPHDEICYQPGSGDIVYADGLSTSGTPNRDTILKKYKGMAVKSDDLLKWKNQQGRDLIRDYEVVYIWHNTIDAMGDSASTEEKTFEACRNAVVELKDLVTRVINRLHGTRIIVTADHGFLFQQQPLSGQDKTTLQIKPDNTIKNHKRFIIGHQLPADDFCWKGKVADTAGVSDNSEFLIPKGIQRFHFSGGARFVHGGAMLQEVCVPVLQVKALQKTAAEKQPQRRPVDIVKHHPLIKLVNNIDKVSLLQTHPVGELYEPRTLNIFIVDNANNVVSGKERICFDSDNNTMEKRVRDVTLKLIGANFNRRNEYWLILEDAQTETGYQKYPVIIDLAFQDDFF</sequence>
<evidence type="ECO:0000313" key="3">
    <source>
        <dbReference type="EMBL" id="CAD5307194.1"/>
    </source>
</evidence>
<reference evidence="1 5" key="2">
    <citation type="journal article" date="2015" name="Genome Announc.">
        <title>Complete Genome Sequencing of a Multidrug-Resistant and Human-Invasive Salmonella enterica Serovar Typhimurium Strain of the Emerging Sequence Type 213 Genotype.</title>
        <authorList>
            <person name="Calva E."/>
            <person name="Silva C."/>
            <person name="Zaidi M.B."/>
            <person name="Sanchez-Flores A."/>
            <person name="Estrada K."/>
            <person name="Silva G.G."/>
            <person name="Soto-Jimenez L.M."/>
            <person name="Wiesner M."/>
            <person name="Fernandez-Mora M."/>
            <person name="Edwards R.A."/>
            <person name="Vinuesa P."/>
        </authorList>
    </citation>
    <scope>NUCLEOTIDE SEQUENCE [LARGE SCALE GENOMIC DNA]</scope>
    <source>
        <strain evidence="1 5">YU39</strain>
    </source>
</reference>
<dbReference type="EMBL" id="AP023291">
    <property type="protein sequence ID" value="BCH86498.1"/>
    <property type="molecule type" value="Genomic_DNA"/>
</dbReference>
<dbReference type="InterPro" id="IPR014060">
    <property type="entry name" value="PglZ"/>
</dbReference>
<reference evidence="3" key="4">
    <citation type="submission" date="2020-09" db="EMBL/GenBank/DDBJ databases">
        <authorList>
            <person name="Zund M."/>
        </authorList>
    </citation>
    <scope>NUCLEOTIDE SEQUENCE</scope>
    <source>
        <strain evidence="3">S.Tm LT2p22_assembled</strain>
    </source>
</reference>
<accession>A0A0M2IQ08</accession>
<dbReference type="NCBIfam" id="TIGR02687">
    <property type="entry name" value="BREX-1 system phosphatase PglZ type A"/>
    <property type="match status" value="1"/>
</dbReference>
<accession>A0A0D6HPL5</accession>
<dbReference type="EMBL" id="LR881463">
    <property type="protein sequence ID" value="CAD5307194.1"/>
    <property type="molecule type" value="Genomic_DNA"/>
</dbReference>